<accession>A0ABW1Z622</accession>
<evidence type="ECO:0000256" key="1">
    <source>
        <dbReference type="SAM" id="Phobius"/>
    </source>
</evidence>
<evidence type="ECO:0000313" key="3">
    <source>
        <dbReference type="Proteomes" id="UP001596391"/>
    </source>
</evidence>
<dbReference type="InterPro" id="IPR011726">
    <property type="entry name" value="KdpF"/>
</dbReference>
<dbReference type="Pfam" id="PF09604">
    <property type="entry name" value="Potass_KdpF"/>
    <property type="match status" value="1"/>
</dbReference>
<evidence type="ECO:0000313" key="2">
    <source>
        <dbReference type="EMBL" id="MFC6644601.1"/>
    </source>
</evidence>
<dbReference type="RefSeq" id="WP_390233830.1">
    <property type="nucleotide sequence ID" value="NZ_JAGSYD010000005.1"/>
</dbReference>
<comment type="caution">
    <text evidence="2">The sequence shown here is derived from an EMBL/GenBank/DDBJ whole genome shotgun (WGS) entry which is preliminary data.</text>
</comment>
<keyword evidence="1" id="KW-0812">Transmembrane</keyword>
<dbReference type="NCBIfam" id="TIGR02115">
    <property type="entry name" value="potass_kdpF"/>
    <property type="match status" value="1"/>
</dbReference>
<organism evidence="2 3">
    <name type="scientific">Granulicella cerasi</name>
    <dbReference type="NCBI Taxonomy" id="741063"/>
    <lineage>
        <taxon>Bacteria</taxon>
        <taxon>Pseudomonadati</taxon>
        <taxon>Acidobacteriota</taxon>
        <taxon>Terriglobia</taxon>
        <taxon>Terriglobales</taxon>
        <taxon>Acidobacteriaceae</taxon>
        <taxon>Granulicella</taxon>
    </lineage>
</organism>
<keyword evidence="1" id="KW-0472">Membrane</keyword>
<keyword evidence="3" id="KW-1185">Reference proteome</keyword>
<reference evidence="3" key="1">
    <citation type="journal article" date="2019" name="Int. J. Syst. Evol. Microbiol.">
        <title>The Global Catalogue of Microorganisms (GCM) 10K type strain sequencing project: providing services to taxonomists for standard genome sequencing and annotation.</title>
        <authorList>
            <consortium name="The Broad Institute Genomics Platform"/>
            <consortium name="The Broad Institute Genome Sequencing Center for Infectious Disease"/>
            <person name="Wu L."/>
            <person name="Ma J."/>
        </authorList>
    </citation>
    <scope>NUCLEOTIDE SEQUENCE [LARGE SCALE GENOMIC DNA]</scope>
    <source>
        <strain evidence="3">CGMCC 1.16026</strain>
    </source>
</reference>
<sequence>MACNASIGAEANLCCSLKFHPDSTHHAVSLLPLSRYRCRLAAATSANLQPVRKESLRHDGPDLCCLHRLAFRRCICLPPWLRHVERNSTVILNATLLLLSALLLIYLVYALLRPEKF</sequence>
<dbReference type="EMBL" id="JBHSWI010000001">
    <property type="protein sequence ID" value="MFC6644601.1"/>
    <property type="molecule type" value="Genomic_DNA"/>
</dbReference>
<gene>
    <name evidence="2" type="primary">kdpF</name>
    <name evidence="2" type="ORF">ACFQBQ_03145</name>
</gene>
<protein>
    <submittedName>
        <fullName evidence="2">K(+)-transporting ATPase subunit F</fullName>
    </submittedName>
</protein>
<dbReference type="Proteomes" id="UP001596391">
    <property type="component" value="Unassembled WGS sequence"/>
</dbReference>
<name>A0ABW1Z622_9BACT</name>
<keyword evidence="1" id="KW-1133">Transmembrane helix</keyword>
<feature type="transmembrane region" description="Helical" evidence="1">
    <location>
        <begin position="90"/>
        <end position="112"/>
    </location>
</feature>
<proteinExistence type="predicted"/>